<protein>
    <submittedName>
        <fullName evidence="2">Uncharacterized protein</fullName>
    </submittedName>
</protein>
<feature type="region of interest" description="Disordered" evidence="1">
    <location>
        <begin position="134"/>
        <end position="174"/>
    </location>
</feature>
<dbReference type="AlphaFoldDB" id="A0A8C4WEL5"/>
<keyword evidence="3" id="KW-1185">Reference proteome</keyword>
<dbReference type="GO" id="GO:0005283">
    <property type="term" value="F:amino acid:sodium symporter activity"/>
    <property type="evidence" value="ECO:0007669"/>
    <property type="project" value="InterPro"/>
</dbReference>
<proteinExistence type="predicted"/>
<sequence length="174" mass="19375">RPGGGAVGTENGAVPGEVTKRDENVKRGNWTNQIESLHVPLLHHAGLLRHPPLLHGALLRAVRQPGLPRRLEDQPHVQRRGLRDDGGLHVHWHLLQCGDLPRLLLLLLLHDASAALDLLHQPLEHARLHWGAGRHQRLHRATPQPHPAPQPHTQAHQSQRGVLEVPATRALRQT</sequence>
<reference evidence="2" key="1">
    <citation type="submission" date="2025-08" db="UniProtKB">
        <authorList>
            <consortium name="Ensembl"/>
        </authorList>
    </citation>
    <scope>IDENTIFICATION</scope>
</reference>
<reference evidence="2" key="2">
    <citation type="submission" date="2025-09" db="UniProtKB">
        <authorList>
            <consortium name="Ensembl"/>
        </authorList>
    </citation>
    <scope>IDENTIFICATION</scope>
</reference>
<feature type="region of interest" description="Disordered" evidence="1">
    <location>
        <begin position="1"/>
        <end position="27"/>
    </location>
</feature>
<dbReference type="PRINTS" id="PR01204">
    <property type="entry name" value="GLY1TRNSPORT"/>
</dbReference>
<dbReference type="GO" id="GO:0006836">
    <property type="term" value="P:neurotransmitter transport"/>
    <property type="evidence" value="ECO:0007669"/>
    <property type="project" value="InterPro"/>
</dbReference>
<name>A0A8C4WEL5_9SAUR</name>
<evidence type="ECO:0000256" key="1">
    <source>
        <dbReference type="SAM" id="MobiDB-lite"/>
    </source>
</evidence>
<evidence type="ECO:0000313" key="2">
    <source>
        <dbReference type="Ensembl" id="ENSGEVP00005016233.1"/>
    </source>
</evidence>
<dbReference type="Proteomes" id="UP000694390">
    <property type="component" value="Unassembled WGS sequence"/>
</dbReference>
<accession>A0A8C4WEL5</accession>
<organism evidence="2 3">
    <name type="scientific">Gopherus evgoodei</name>
    <name type="common">Goodes thornscrub tortoise</name>
    <dbReference type="NCBI Taxonomy" id="1825980"/>
    <lineage>
        <taxon>Eukaryota</taxon>
        <taxon>Metazoa</taxon>
        <taxon>Chordata</taxon>
        <taxon>Craniata</taxon>
        <taxon>Vertebrata</taxon>
        <taxon>Euteleostomi</taxon>
        <taxon>Archelosauria</taxon>
        <taxon>Testudinata</taxon>
        <taxon>Testudines</taxon>
        <taxon>Cryptodira</taxon>
        <taxon>Durocryptodira</taxon>
        <taxon>Testudinoidea</taxon>
        <taxon>Testudinidae</taxon>
        <taxon>Gopherus</taxon>
    </lineage>
</organism>
<dbReference type="Ensembl" id="ENSGEVT00005017051.1">
    <property type="protein sequence ID" value="ENSGEVP00005016233.1"/>
    <property type="gene ID" value="ENSGEVG00005011525.1"/>
</dbReference>
<evidence type="ECO:0000313" key="3">
    <source>
        <dbReference type="Proteomes" id="UP000694390"/>
    </source>
</evidence>
<dbReference type="GO" id="GO:0005886">
    <property type="term" value="C:plasma membrane"/>
    <property type="evidence" value="ECO:0007669"/>
    <property type="project" value="InterPro"/>
</dbReference>
<dbReference type="GeneTree" id="ENSGT01000000220328"/>
<dbReference type="InterPro" id="IPR003028">
    <property type="entry name" value="Na/ntran_symport_glycine_GLY1"/>
</dbReference>